<keyword evidence="1" id="KW-0645">Protease</keyword>
<reference evidence="8 9" key="1">
    <citation type="submission" date="2015-01" db="EMBL/GenBank/DDBJ databases">
        <title>Ahrensia donghaiensis sp. nov., a novel dimethylsulphoniopropionate-cleavage bacterium isolated from seawater and emended descriptions of the genus Ahrensia and Ahrensia kielensis.</title>
        <authorList>
            <person name="Liu J."/>
        </authorList>
    </citation>
    <scope>NUCLEOTIDE SEQUENCE [LARGE SCALE GENOMIC DNA]</scope>
    <source>
        <strain evidence="8 9">LZD062</strain>
    </source>
</reference>
<dbReference type="STRING" id="1514904.SU32_05740"/>
<dbReference type="GO" id="GO:0006508">
    <property type="term" value="P:proteolysis"/>
    <property type="evidence" value="ECO:0007669"/>
    <property type="project" value="UniProtKB-KW"/>
</dbReference>
<comment type="similarity">
    <text evidence="5">Belongs to the peptidase M24B family.</text>
</comment>
<dbReference type="GO" id="GO:0046872">
    <property type="term" value="F:metal ion binding"/>
    <property type="evidence" value="ECO:0007669"/>
    <property type="project" value="UniProtKB-KW"/>
</dbReference>
<keyword evidence="3" id="KW-0378">Hydrolase</keyword>
<evidence type="ECO:0000256" key="2">
    <source>
        <dbReference type="ARBA" id="ARBA00022723"/>
    </source>
</evidence>
<accession>A0A0N0VM20</accession>
<evidence type="ECO:0000259" key="6">
    <source>
        <dbReference type="Pfam" id="PF00557"/>
    </source>
</evidence>
<dbReference type="PATRIC" id="fig|1514904.3.peg.3173"/>
<keyword evidence="9" id="KW-1185">Reference proteome</keyword>
<evidence type="ECO:0000313" key="9">
    <source>
        <dbReference type="Proteomes" id="UP000038011"/>
    </source>
</evidence>
<dbReference type="SUPFAM" id="SSF55920">
    <property type="entry name" value="Creatinase/aminopeptidase"/>
    <property type="match status" value="1"/>
</dbReference>
<dbReference type="GO" id="GO:0008237">
    <property type="term" value="F:metallopeptidase activity"/>
    <property type="evidence" value="ECO:0007669"/>
    <property type="project" value="UniProtKB-KW"/>
</dbReference>
<evidence type="ECO:0000256" key="1">
    <source>
        <dbReference type="ARBA" id="ARBA00022670"/>
    </source>
</evidence>
<proteinExistence type="inferred from homology"/>
<evidence type="ECO:0000256" key="4">
    <source>
        <dbReference type="ARBA" id="ARBA00023049"/>
    </source>
</evidence>
<dbReference type="AlphaFoldDB" id="A0A0N0VM20"/>
<evidence type="ECO:0000259" key="7">
    <source>
        <dbReference type="Pfam" id="PF01321"/>
    </source>
</evidence>
<dbReference type="EMBL" id="JXMU01000007">
    <property type="protein sequence ID" value="KPB01984.1"/>
    <property type="molecule type" value="Genomic_DNA"/>
</dbReference>
<dbReference type="InterPro" id="IPR050659">
    <property type="entry name" value="Peptidase_M24B"/>
</dbReference>
<dbReference type="Proteomes" id="UP000038011">
    <property type="component" value="Unassembled WGS sequence"/>
</dbReference>
<dbReference type="SUPFAM" id="SSF53092">
    <property type="entry name" value="Creatinase/prolidase N-terminal domain"/>
    <property type="match status" value="1"/>
</dbReference>
<keyword evidence="2 5" id="KW-0479">Metal-binding</keyword>
<evidence type="ECO:0000313" key="8">
    <source>
        <dbReference type="EMBL" id="KPB01984.1"/>
    </source>
</evidence>
<dbReference type="Gene3D" id="3.90.230.10">
    <property type="entry name" value="Creatinase/methionine aminopeptidase superfamily"/>
    <property type="match status" value="1"/>
</dbReference>
<feature type="domain" description="Peptidase M24" evidence="6">
    <location>
        <begin position="151"/>
        <end position="350"/>
    </location>
</feature>
<sequence length="367" mass="39907">MTKFPPAEFRLSNLRERMAQTETDLVVLGPSSHMAWLSGVHPHGDERPVMLVVSQNYAGFLMPALNADAARKSTDLPFHLWRDDQGPEEALAELLEAAGANTSGLSVVLDETMRADFALRLLDALDAPKRRFTGDTVSLLRASKDDNEFAAIKAAHLLNDAAIKAAFDALKEGITEGEIVAVINDYYKAHGAALEFCSVCFGESGAFPHHYSGANSLKTNTAVLIDSGCRLNGYPSDMTRCGFFGTPDETFKKVFDVVEQAVQAAMEVSKPGARASDIDKAARDVITAAGYGDKFLHRTGHGLGIDIHEEPYIAANSDRVLVEGNVFSIEPGIYLSGKFGIRLEEIVILRETGAEIFSEMPRDMVLR</sequence>
<evidence type="ECO:0000256" key="3">
    <source>
        <dbReference type="ARBA" id="ARBA00022801"/>
    </source>
</evidence>
<dbReference type="PANTHER" id="PTHR46112:SF2">
    <property type="entry name" value="XAA-PRO AMINOPEPTIDASE P-RELATED"/>
    <property type="match status" value="1"/>
</dbReference>
<protein>
    <submittedName>
        <fullName evidence="8">Peptidase M24</fullName>
    </submittedName>
</protein>
<dbReference type="InterPro" id="IPR001131">
    <property type="entry name" value="Peptidase_M24B_aminopep-P_CS"/>
</dbReference>
<comment type="caution">
    <text evidence="8">The sequence shown here is derived from an EMBL/GenBank/DDBJ whole genome shotgun (WGS) entry which is preliminary data.</text>
</comment>
<keyword evidence="4" id="KW-0482">Metalloprotease</keyword>
<dbReference type="Pfam" id="PF01321">
    <property type="entry name" value="Creatinase_N"/>
    <property type="match status" value="1"/>
</dbReference>
<organism evidence="8 9">
    <name type="scientific">Ahrensia marina</name>
    <dbReference type="NCBI Taxonomy" id="1514904"/>
    <lineage>
        <taxon>Bacteria</taxon>
        <taxon>Pseudomonadati</taxon>
        <taxon>Pseudomonadota</taxon>
        <taxon>Alphaproteobacteria</taxon>
        <taxon>Hyphomicrobiales</taxon>
        <taxon>Ahrensiaceae</taxon>
        <taxon>Ahrensia</taxon>
    </lineage>
</organism>
<dbReference type="InterPro" id="IPR029149">
    <property type="entry name" value="Creatin/AminoP/Spt16_N"/>
</dbReference>
<dbReference type="Pfam" id="PF00557">
    <property type="entry name" value="Peptidase_M24"/>
    <property type="match status" value="1"/>
</dbReference>
<dbReference type="PANTHER" id="PTHR46112">
    <property type="entry name" value="AMINOPEPTIDASE"/>
    <property type="match status" value="1"/>
</dbReference>
<dbReference type="RefSeq" id="WP_053998516.1">
    <property type="nucleotide sequence ID" value="NZ_JXMU01000007.1"/>
</dbReference>
<dbReference type="InterPro" id="IPR000587">
    <property type="entry name" value="Creatinase_N"/>
</dbReference>
<dbReference type="OrthoDB" id="9806388at2"/>
<dbReference type="InterPro" id="IPR036005">
    <property type="entry name" value="Creatinase/aminopeptidase-like"/>
</dbReference>
<dbReference type="Gene3D" id="3.40.350.10">
    <property type="entry name" value="Creatinase/prolidase N-terminal domain"/>
    <property type="match status" value="1"/>
</dbReference>
<evidence type="ECO:0000256" key="5">
    <source>
        <dbReference type="RuleBase" id="RU000590"/>
    </source>
</evidence>
<feature type="domain" description="Creatinase N-terminal" evidence="7">
    <location>
        <begin position="10"/>
        <end position="125"/>
    </location>
</feature>
<name>A0A0N0VM20_9HYPH</name>
<gene>
    <name evidence="8" type="ORF">SU32_05740</name>
</gene>
<dbReference type="PROSITE" id="PS00491">
    <property type="entry name" value="PROLINE_PEPTIDASE"/>
    <property type="match status" value="1"/>
</dbReference>
<dbReference type="InterPro" id="IPR000994">
    <property type="entry name" value="Pept_M24"/>
</dbReference>